<name>A0A3M0A6C9_9BACT</name>
<dbReference type="NCBIfam" id="NF045833">
    <property type="entry name" value="P80_membrane"/>
    <property type="match status" value="1"/>
</dbReference>
<protein>
    <recommendedName>
        <fullName evidence="4">Membrane protein P80</fullName>
    </recommendedName>
</protein>
<feature type="transmembrane region" description="Helical" evidence="1">
    <location>
        <begin position="20"/>
        <end position="43"/>
    </location>
</feature>
<dbReference type="RefSeq" id="WP_121940609.1">
    <property type="nucleotide sequence ID" value="NZ_CP137846.1"/>
</dbReference>
<proteinExistence type="predicted"/>
<accession>A0A3M0A6C9</accession>
<keyword evidence="1" id="KW-0812">Transmembrane</keyword>
<keyword evidence="1" id="KW-1133">Transmembrane helix</keyword>
<reference evidence="2 3" key="1">
    <citation type="submission" date="2018-10" db="EMBL/GenBank/DDBJ databases">
        <title>Genomic Encyclopedia of Archaeal and Bacterial Type Strains, Phase II (KMG-II): from individual species to whole genera.</title>
        <authorList>
            <person name="Goeker M."/>
        </authorList>
    </citation>
    <scope>NUCLEOTIDE SEQUENCE [LARGE SCALE GENOMIC DNA]</scope>
    <source>
        <strain evidence="2 3">ATCC 29870</strain>
    </source>
</reference>
<dbReference type="Proteomes" id="UP000267246">
    <property type="component" value="Unassembled WGS sequence"/>
</dbReference>
<dbReference type="EMBL" id="REFI01000005">
    <property type="protein sequence ID" value="RMA79069.1"/>
    <property type="molecule type" value="Genomic_DNA"/>
</dbReference>
<evidence type="ECO:0000313" key="2">
    <source>
        <dbReference type="EMBL" id="RMA79069.1"/>
    </source>
</evidence>
<evidence type="ECO:0000313" key="3">
    <source>
        <dbReference type="Proteomes" id="UP000267246"/>
    </source>
</evidence>
<sequence>MPKENKNQTTTEKSTRRKKIIAGAIWGIVLAGAIATGITIPVVQAQKKLPKPLPSLKESDVIFQVTDPNGKVHQIKYDDVSKISSTINKKAHITQEVEKHLANYLYEKEYEASLKYEAIYNANKVGSAIKHFALQSIDSIKDEKKKEIEDLKKRFQNQFGFDKQWEQKFKEEIAKPEWGNATSEQLAIEFKTAEALKANAFRRYQTEINQDFTYKELNDGFILANADIYYTYKGKRVDIAKKGDKIPLPFAIKDENFVLPKAGDPELQIHKEEELKIPLFVTRSFIFEEKNPLKFITEWIKKKQIITSDLTLLAHPNEDRMKPWVVTKEEVIKLLQFSSYQKEDDANKVELEIGINRLAKFKGISPVILAAEINETVVRQAENEKTLVQQVSSNTSNASKYGSQGFKSLKDLISSQQPNEYLPLISSLLGDATGSGKNLFKFEEKNTLFVDLAKELLTQVFKDDISIKTEIETKSDPANNVKLLDDKTYVEDYAKLNNKIKDFITDMDQKDFEKLAGEAFRKIFAKSTAPGKDQYKVSTVIKVNDNFLYVTGTGVTIKNIQELKNEDQIKKIIIRDLGIKAKLEFVHGFNSPVFELDSIFSSLLDKNFQIADLLNKPDFKTYIKEKEFNEYLSVDKKSKFTDKEINEALEYEKLLKDISTFSLIKNKANEIEGWIKGQANGDLNADFDYDGIKSKFSLLPHTDKEMLPYIFNTLYEFLKKIG</sequence>
<comment type="caution">
    <text evidence="2">The sequence shown here is derived from an EMBL/GenBank/DDBJ whole genome shotgun (WGS) entry which is preliminary data.</text>
</comment>
<keyword evidence="1" id="KW-0472">Membrane</keyword>
<gene>
    <name evidence="2" type="ORF">JN00_0116</name>
</gene>
<dbReference type="AlphaFoldDB" id="A0A3M0A6C9"/>
<organism evidence="2 3">
    <name type="scientific">Metamycoplasma subdolum</name>
    <dbReference type="NCBI Taxonomy" id="92407"/>
    <lineage>
        <taxon>Bacteria</taxon>
        <taxon>Bacillati</taxon>
        <taxon>Mycoplasmatota</taxon>
        <taxon>Mycoplasmoidales</taxon>
        <taxon>Metamycoplasmataceae</taxon>
        <taxon>Metamycoplasma</taxon>
    </lineage>
</organism>
<keyword evidence="3" id="KW-1185">Reference proteome</keyword>
<evidence type="ECO:0008006" key="4">
    <source>
        <dbReference type="Google" id="ProtNLM"/>
    </source>
</evidence>
<dbReference type="OrthoDB" id="393625at2"/>
<evidence type="ECO:0000256" key="1">
    <source>
        <dbReference type="SAM" id="Phobius"/>
    </source>
</evidence>